<evidence type="ECO:0000313" key="3">
    <source>
        <dbReference type="EnsemblMetazoa" id="GPPI045131-PA"/>
    </source>
</evidence>
<keyword evidence="2" id="KW-0472">Membrane</keyword>
<dbReference type="Proteomes" id="UP000092460">
    <property type="component" value="Unassembled WGS sequence"/>
</dbReference>
<keyword evidence="2" id="KW-0812">Transmembrane</keyword>
<evidence type="ECO:0000313" key="4">
    <source>
        <dbReference type="Proteomes" id="UP000092460"/>
    </source>
</evidence>
<name>A0A1B0BZH9_9MUSC</name>
<proteinExistence type="predicted"/>
<dbReference type="AlphaFoldDB" id="A0A1B0BZH9"/>
<sequence>MQKTKIQHHGSSNHHSKVAYSALVIRAAAIIIIFGSIVFLKKAVISHITAAPNHDIRQHEATPIPTPRTSSSLNFIS</sequence>
<keyword evidence="4" id="KW-1185">Reference proteome</keyword>
<dbReference type="EnsemblMetazoa" id="GPPI045131-RA">
    <property type="protein sequence ID" value="GPPI045131-PA"/>
    <property type="gene ID" value="GPPI045131"/>
</dbReference>
<evidence type="ECO:0000256" key="1">
    <source>
        <dbReference type="SAM" id="MobiDB-lite"/>
    </source>
</evidence>
<reference evidence="4" key="1">
    <citation type="submission" date="2015-01" db="EMBL/GenBank/DDBJ databases">
        <authorList>
            <person name="Aksoy S."/>
            <person name="Warren W."/>
            <person name="Wilson R.K."/>
        </authorList>
    </citation>
    <scope>NUCLEOTIDE SEQUENCE [LARGE SCALE GENOMIC DNA]</scope>
    <source>
        <strain evidence="4">IAEA</strain>
    </source>
</reference>
<protein>
    <submittedName>
        <fullName evidence="3">Uncharacterized protein</fullName>
    </submittedName>
</protein>
<accession>A0A1B0BZH9</accession>
<keyword evidence="2" id="KW-1133">Transmembrane helix</keyword>
<evidence type="ECO:0000256" key="2">
    <source>
        <dbReference type="SAM" id="Phobius"/>
    </source>
</evidence>
<feature type="compositionally biased region" description="Polar residues" evidence="1">
    <location>
        <begin position="67"/>
        <end position="77"/>
    </location>
</feature>
<dbReference type="VEuPathDB" id="VectorBase:GPPI045131"/>
<feature type="transmembrane region" description="Helical" evidence="2">
    <location>
        <begin position="20"/>
        <end position="40"/>
    </location>
</feature>
<dbReference type="EMBL" id="JXJN01023162">
    <property type="status" value="NOT_ANNOTATED_CDS"/>
    <property type="molecule type" value="Genomic_DNA"/>
</dbReference>
<reference evidence="3" key="2">
    <citation type="submission" date="2020-05" db="UniProtKB">
        <authorList>
            <consortium name="EnsemblMetazoa"/>
        </authorList>
    </citation>
    <scope>IDENTIFICATION</scope>
    <source>
        <strain evidence="3">IAEA</strain>
    </source>
</reference>
<feature type="region of interest" description="Disordered" evidence="1">
    <location>
        <begin position="56"/>
        <end position="77"/>
    </location>
</feature>
<organism evidence="3 4">
    <name type="scientific">Glossina palpalis gambiensis</name>
    <dbReference type="NCBI Taxonomy" id="67801"/>
    <lineage>
        <taxon>Eukaryota</taxon>
        <taxon>Metazoa</taxon>
        <taxon>Ecdysozoa</taxon>
        <taxon>Arthropoda</taxon>
        <taxon>Hexapoda</taxon>
        <taxon>Insecta</taxon>
        <taxon>Pterygota</taxon>
        <taxon>Neoptera</taxon>
        <taxon>Endopterygota</taxon>
        <taxon>Diptera</taxon>
        <taxon>Brachycera</taxon>
        <taxon>Muscomorpha</taxon>
        <taxon>Hippoboscoidea</taxon>
        <taxon>Glossinidae</taxon>
        <taxon>Glossina</taxon>
    </lineage>
</organism>